<keyword evidence="2" id="KW-0812">Transmembrane</keyword>
<keyword evidence="4" id="KW-1185">Reference proteome</keyword>
<feature type="transmembrane region" description="Helical" evidence="2">
    <location>
        <begin position="78"/>
        <end position="95"/>
    </location>
</feature>
<reference evidence="3" key="2">
    <citation type="journal article" date="2023" name="Science">
        <title>Genomic signatures of disease resistance in endangered staghorn corals.</title>
        <authorList>
            <person name="Vollmer S.V."/>
            <person name="Selwyn J.D."/>
            <person name="Despard B.A."/>
            <person name="Roesel C.L."/>
        </authorList>
    </citation>
    <scope>NUCLEOTIDE SEQUENCE</scope>
    <source>
        <strain evidence="3">K2</strain>
    </source>
</reference>
<name>A0AAD9Q939_ACRCE</name>
<sequence length="201" mass="23380">MSVVVAMNPIDEIILHYLYHFQEPLRQHGLQATQLELVNEWHDMLDYSVQYLSPSSRHYKAPWFEIFPSSRSGEWQNILLLICVFFTLPVSNVVLERMIRVQTAKRSSLSQGILENILRIQAGGPPPESYDSSTAVNNWNRIKQRQTNQKPRKEYKVQRSTRTVPYDALKQDVLDEDTSEASEDNSKCSLFRSDVEEHNIQ</sequence>
<reference evidence="3" key="1">
    <citation type="journal article" date="2023" name="G3 (Bethesda)">
        <title>Whole genome assembly and annotation of the endangered Caribbean coral Acropora cervicornis.</title>
        <authorList>
            <person name="Selwyn J.D."/>
            <person name="Vollmer S.V."/>
        </authorList>
    </citation>
    <scope>NUCLEOTIDE SEQUENCE</scope>
    <source>
        <strain evidence="3">K2</strain>
    </source>
</reference>
<keyword evidence="2" id="KW-1133">Transmembrane helix</keyword>
<evidence type="ECO:0000256" key="1">
    <source>
        <dbReference type="SAM" id="MobiDB-lite"/>
    </source>
</evidence>
<gene>
    <name evidence="3" type="ORF">P5673_020824</name>
</gene>
<proteinExistence type="predicted"/>
<comment type="caution">
    <text evidence="3">The sequence shown here is derived from an EMBL/GenBank/DDBJ whole genome shotgun (WGS) entry which is preliminary data.</text>
</comment>
<evidence type="ECO:0000313" key="4">
    <source>
        <dbReference type="Proteomes" id="UP001249851"/>
    </source>
</evidence>
<dbReference type="EMBL" id="JARQWQ010000052">
    <property type="protein sequence ID" value="KAK2556980.1"/>
    <property type="molecule type" value="Genomic_DNA"/>
</dbReference>
<evidence type="ECO:0000313" key="3">
    <source>
        <dbReference type="EMBL" id="KAK2556980.1"/>
    </source>
</evidence>
<accession>A0AAD9Q939</accession>
<evidence type="ECO:0000256" key="2">
    <source>
        <dbReference type="SAM" id="Phobius"/>
    </source>
</evidence>
<feature type="compositionally biased region" description="Acidic residues" evidence="1">
    <location>
        <begin position="174"/>
        <end position="183"/>
    </location>
</feature>
<dbReference type="AlphaFoldDB" id="A0AAD9Q939"/>
<keyword evidence="2" id="KW-0472">Membrane</keyword>
<dbReference type="Proteomes" id="UP001249851">
    <property type="component" value="Unassembled WGS sequence"/>
</dbReference>
<organism evidence="3 4">
    <name type="scientific">Acropora cervicornis</name>
    <name type="common">Staghorn coral</name>
    <dbReference type="NCBI Taxonomy" id="6130"/>
    <lineage>
        <taxon>Eukaryota</taxon>
        <taxon>Metazoa</taxon>
        <taxon>Cnidaria</taxon>
        <taxon>Anthozoa</taxon>
        <taxon>Hexacorallia</taxon>
        <taxon>Scleractinia</taxon>
        <taxon>Astrocoeniina</taxon>
        <taxon>Acroporidae</taxon>
        <taxon>Acropora</taxon>
    </lineage>
</organism>
<protein>
    <submittedName>
        <fullName evidence="3">Uncharacterized protein</fullName>
    </submittedName>
</protein>
<feature type="region of interest" description="Disordered" evidence="1">
    <location>
        <begin position="145"/>
        <end position="201"/>
    </location>
</feature>